<gene>
    <name evidence="1" type="ORF">CBA19CS22_39600</name>
</gene>
<reference evidence="1" key="1">
    <citation type="submission" date="2021-09" db="EMBL/GenBank/DDBJ databases">
        <title>Isolation and characterization of 3-chlorobenzoate degrading bacteria from soils in Shizuoka.</title>
        <authorList>
            <person name="Ifat A."/>
            <person name="Ogawa N."/>
            <person name="Kimbara K."/>
            <person name="Moriuchi R."/>
            <person name="Dohra H."/>
            <person name="Shintani M."/>
        </authorList>
    </citation>
    <scope>NUCLEOTIDE SEQUENCE</scope>
    <source>
        <strain evidence="1">19CS2-2</strain>
    </source>
</reference>
<name>A0ACB5R5Z9_9BURK</name>
<evidence type="ECO:0000313" key="2">
    <source>
        <dbReference type="Proteomes" id="UP001055013"/>
    </source>
</evidence>
<sequence length="88" mass="10166">MKKKIPTFKTDEEAENFVDTADLTEYDLSGFKRVSFEVEKKDSKINMRLPAPLLDAVKARAKLRGIPYQRFIRETLENAVTPEPKGRH</sequence>
<protein>
    <submittedName>
        <fullName evidence="1">BrnA antitoxin family protein</fullName>
    </submittedName>
</protein>
<dbReference type="Proteomes" id="UP001055013">
    <property type="component" value="Unassembled WGS sequence"/>
</dbReference>
<proteinExistence type="predicted"/>
<dbReference type="EMBL" id="BPUR01000052">
    <property type="protein sequence ID" value="GJH22784.1"/>
    <property type="molecule type" value="Genomic_DNA"/>
</dbReference>
<organism evidence="1 2">
    <name type="scientific">Caballeronia novacaledonica</name>
    <dbReference type="NCBI Taxonomy" id="1544861"/>
    <lineage>
        <taxon>Bacteria</taxon>
        <taxon>Pseudomonadati</taxon>
        <taxon>Pseudomonadota</taxon>
        <taxon>Betaproteobacteria</taxon>
        <taxon>Burkholderiales</taxon>
        <taxon>Burkholderiaceae</taxon>
        <taxon>Caballeronia</taxon>
    </lineage>
</organism>
<keyword evidence="2" id="KW-1185">Reference proteome</keyword>
<comment type="caution">
    <text evidence="1">The sequence shown here is derived from an EMBL/GenBank/DDBJ whole genome shotgun (WGS) entry which is preliminary data.</text>
</comment>
<evidence type="ECO:0000313" key="1">
    <source>
        <dbReference type="EMBL" id="GJH22784.1"/>
    </source>
</evidence>
<accession>A0ACB5R5Z9</accession>